<dbReference type="EMBL" id="JBDJPC010000004">
    <property type="protein sequence ID" value="KAL1505296.1"/>
    <property type="molecule type" value="Genomic_DNA"/>
</dbReference>
<proteinExistence type="predicted"/>
<dbReference type="PANTHER" id="PTHR47412">
    <property type="entry name" value="FI01434P-RELATED"/>
    <property type="match status" value="1"/>
</dbReference>
<dbReference type="PANTHER" id="PTHR47412:SF1">
    <property type="entry name" value="FI01434P-RELATED"/>
    <property type="match status" value="1"/>
</dbReference>
<reference evidence="2 3" key="1">
    <citation type="submission" date="2024-05" db="EMBL/GenBank/DDBJ databases">
        <title>Genetic variation in Jamaican populations of the coffee berry borer (Hypothenemus hampei).</title>
        <authorList>
            <person name="Errbii M."/>
            <person name="Myrie A."/>
        </authorList>
    </citation>
    <scope>NUCLEOTIDE SEQUENCE [LARGE SCALE GENOMIC DNA]</scope>
    <source>
        <strain evidence="2">JA-Hopewell-2020-01-JO</strain>
        <tissue evidence="2">Whole body</tissue>
    </source>
</reference>
<evidence type="ECO:0008006" key="4">
    <source>
        <dbReference type="Google" id="ProtNLM"/>
    </source>
</evidence>
<dbReference type="PROSITE" id="PS51257">
    <property type="entry name" value="PROKAR_LIPOPROTEIN"/>
    <property type="match status" value="1"/>
</dbReference>
<organism evidence="2 3">
    <name type="scientific">Hypothenemus hampei</name>
    <name type="common">Coffee berry borer</name>
    <dbReference type="NCBI Taxonomy" id="57062"/>
    <lineage>
        <taxon>Eukaryota</taxon>
        <taxon>Metazoa</taxon>
        <taxon>Ecdysozoa</taxon>
        <taxon>Arthropoda</taxon>
        <taxon>Hexapoda</taxon>
        <taxon>Insecta</taxon>
        <taxon>Pterygota</taxon>
        <taxon>Neoptera</taxon>
        <taxon>Endopterygota</taxon>
        <taxon>Coleoptera</taxon>
        <taxon>Polyphaga</taxon>
        <taxon>Cucujiformia</taxon>
        <taxon>Curculionidae</taxon>
        <taxon>Scolytinae</taxon>
        <taxon>Hypothenemus</taxon>
    </lineage>
</organism>
<keyword evidence="1" id="KW-0812">Transmembrane</keyword>
<name>A0ABD1EW73_HYPHA</name>
<feature type="transmembrane region" description="Helical" evidence="1">
    <location>
        <begin position="12"/>
        <end position="30"/>
    </location>
</feature>
<evidence type="ECO:0000256" key="1">
    <source>
        <dbReference type="SAM" id="Phobius"/>
    </source>
</evidence>
<keyword evidence="1" id="KW-1133">Transmembrane helix</keyword>
<comment type="caution">
    <text evidence="2">The sequence shown here is derived from an EMBL/GenBank/DDBJ whole genome shotgun (WGS) entry which is preliminary data.</text>
</comment>
<accession>A0ABD1EW73</accession>
<dbReference type="AlphaFoldDB" id="A0ABD1EW73"/>
<dbReference type="Proteomes" id="UP001566132">
    <property type="component" value="Unassembled WGS sequence"/>
</dbReference>
<gene>
    <name evidence="2" type="ORF">ABEB36_004891</name>
</gene>
<evidence type="ECO:0000313" key="2">
    <source>
        <dbReference type="EMBL" id="KAL1505296.1"/>
    </source>
</evidence>
<dbReference type="Pfam" id="PF13896">
    <property type="entry name" value="Glyco_transf_49"/>
    <property type="match status" value="1"/>
</dbReference>
<keyword evidence="1" id="KW-0472">Membrane</keyword>
<keyword evidence="3" id="KW-1185">Reference proteome</keyword>
<protein>
    <recommendedName>
        <fullName evidence="4">N-acetyllactosaminide beta-1,3-N-acetylglucosaminyltransferase</fullName>
    </recommendedName>
</protein>
<sequence>MGILRRLRDCNSFCFILLGCILTSIYFALLNNSINTGTDHNHFSSNGQCKEICRNCKFALSEKKFEDDFKDMEPMDILTENVEFPSLFRCNEGFGKKTVSQRGNYYVIYNFVQAERQFKCMESITLSAPGDFRFLDNIIPLTDSWTGPISVALYAPGNDFYTTLNTIAYLRVCQSEIIKQLVSFHLIFDQAHTPDAKDEKTILDAYEEDYDCHLPPPWQTVADEEMYKTQHNLLYPINLVRNVAKLAAETYFVFPSDIELYPTKNFIPKFLQLVKNNLDLFKPGTRNVFVLPIFEILVNATIPQDKTKLLQMLKDKTAIIFHQSVCVVCHRVIESEKWVKTKETEGLNVFSVGKRSGRYMVWEPFFVCTQNEPLWDERMTWEGQSNKMVQAYTMCVMNYDFHVLDNAFLIHKPGVKKKKVQMLKFKDVVKNSTKLIFKIGKELQNLYGNNSNCSTVYRSVMGKTKGKEKPLLKKTDLDVAQKVPQENH</sequence>
<evidence type="ECO:0000313" key="3">
    <source>
        <dbReference type="Proteomes" id="UP001566132"/>
    </source>
</evidence>